<dbReference type="GO" id="GO:0016702">
    <property type="term" value="F:oxidoreductase activity, acting on single donors with incorporation of molecular oxygen, incorporation of two atoms of oxygen"/>
    <property type="evidence" value="ECO:0007669"/>
    <property type="project" value="UniProtKB-ARBA"/>
</dbReference>
<evidence type="ECO:0000256" key="2">
    <source>
        <dbReference type="ARBA" id="ARBA00007581"/>
    </source>
</evidence>
<protein>
    <submittedName>
        <fullName evidence="7">Extradiol ring-cleavage dioxygenase, class III enzyme, subunit B</fullName>
    </submittedName>
</protein>
<keyword evidence="3" id="KW-0479">Metal-binding</keyword>
<dbReference type="RefSeq" id="WP_011387962.1">
    <property type="nucleotide sequence ID" value="NC_007643.1"/>
</dbReference>
<dbReference type="PANTHER" id="PTHR30096:SF0">
    <property type="entry name" value="4,5-DOPA DIOXYGENASE EXTRADIOL-LIKE PROTEIN"/>
    <property type="match status" value="1"/>
</dbReference>
<dbReference type="Gene3D" id="3.40.830.10">
    <property type="entry name" value="LigB-like"/>
    <property type="match status" value="1"/>
</dbReference>
<evidence type="ECO:0000256" key="5">
    <source>
        <dbReference type="ARBA" id="ARBA00023002"/>
    </source>
</evidence>
<gene>
    <name evidence="7" type="ordered locus">Rru_A0209</name>
</gene>
<proteinExistence type="inferred from homology"/>
<dbReference type="PIRSF" id="PIRSF006157">
    <property type="entry name" value="Doxgns_DODA"/>
    <property type="match status" value="1"/>
</dbReference>
<comment type="similarity">
    <text evidence="2">Belongs to the DODA-type extradiol aromatic ring-opening dioxygenase family.</text>
</comment>
<evidence type="ECO:0000259" key="6">
    <source>
        <dbReference type="Pfam" id="PF02900"/>
    </source>
</evidence>
<dbReference type="AlphaFoldDB" id="Q2RXY1"/>
<dbReference type="STRING" id="269796.Rru_A0209"/>
<organism evidence="7 8">
    <name type="scientific">Rhodospirillum rubrum (strain ATCC 11170 / ATH 1.1.1 / DSM 467 / LMG 4362 / NCIMB 8255 / S1)</name>
    <dbReference type="NCBI Taxonomy" id="269796"/>
    <lineage>
        <taxon>Bacteria</taxon>
        <taxon>Pseudomonadati</taxon>
        <taxon>Pseudomonadota</taxon>
        <taxon>Alphaproteobacteria</taxon>
        <taxon>Rhodospirillales</taxon>
        <taxon>Rhodospirillaceae</taxon>
        <taxon>Rhodospirillum</taxon>
    </lineage>
</organism>
<dbReference type="PhylomeDB" id="Q2RXY1"/>
<dbReference type="KEGG" id="rru:Rru_A0209"/>
<comment type="cofactor">
    <cofactor evidence="1">
        <name>Zn(2+)</name>
        <dbReference type="ChEBI" id="CHEBI:29105"/>
    </cofactor>
</comment>
<evidence type="ECO:0000256" key="3">
    <source>
        <dbReference type="ARBA" id="ARBA00022723"/>
    </source>
</evidence>
<evidence type="ECO:0000256" key="1">
    <source>
        <dbReference type="ARBA" id="ARBA00001947"/>
    </source>
</evidence>
<dbReference type="PANTHER" id="PTHR30096">
    <property type="entry name" value="4,5-DOPA DIOXYGENASE EXTRADIOL-LIKE PROTEIN"/>
    <property type="match status" value="1"/>
</dbReference>
<dbReference type="EnsemblBacteria" id="ABC21014">
    <property type="protein sequence ID" value="ABC21014"/>
    <property type="gene ID" value="Rru_A0209"/>
</dbReference>
<dbReference type="Proteomes" id="UP000001929">
    <property type="component" value="Chromosome"/>
</dbReference>
<dbReference type="InterPro" id="IPR014436">
    <property type="entry name" value="Extradiol_dOase_DODA"/>
</dbReference>
<accession>Q2RXY1</accession>
<reference evidence="7 8" key="1">
    <citation type="journal article" date="2011" name="Stand. Genomic Sci.">
        <title>Complete genome sequence of Rhodospirillum rubrum type strain (S1).</title>
        <authorList>
            <person name="Munk A.C."/>
            <person name="Copeland A."/>
            <person name="Lucas S."/>
            <person name="Lapidus A."/>
            <person name="Del Rio T.G."/>
            <person name="Barry K."/>
            <person name="Detter J.C."/>
            <person name="Hammon N."/>
            <person name="Israni S."/>
            <person name="Pitluck S."/>
            <person name="Brettin T."/>
            <person name="Bruce D."/>
            <person name="Han C."/>
            <person name="Tapia R."/>
            <person name="Gilna P."/>
            <person name="Schmutz J."/>
            <person name="Larimer F."/>
            <person name="Land M."/>
            <person name="Kyrpides N.C."/>
            <person name="Mavromatis K."/>
            <person name="Richardson P."/>
            <person name="Rohde M."/>
            <person name="Goker M."/>
            <person name="Klenk H.P."/>
            <person name="Zhang Y."/>
            <person name="Roberts G.P."/>
            <person name="Reslewic S."/>
            <person name="Schwartz D.C."/>
        </authorList>
    </citation>
    <scope>NUCLEOTIDE SEQUENCE [LARGE SCALE GENOMIC DNA]</scope>
    <source>
        <strain evidence="8">ATCC 11170 / ATH 1.1.1 / DSM 467 / LMG 4362 / NCIMB 8255 / S1</strain>
    </source>
</reference>
<evidence type="ECO:0000313" key="8">
    <source>
        <dbReference type="Proteomes" id="UP000001929"/>
    </source>
</evidence>
<dbReference type="Pfam" id="PF02900">
    <property type="entry name" value="LigB"/>
    <property type="match status" value="1"/>
</dbReference>
<sequence>MSRSGLPASLFLSHGSPALLLGPEAPAYGFLDGLGPLLAGAKALIIASAHWQTGVPRVGSSALPQTIHDFSGFPAPLYAITHPAPGAPEVALRTVALLQAAGFAAEADAKRGLDHGAWAPLRLIDPQARLPVVQVSLVRGGGPAVHLALGRALAPLIDDGAVVIGSGTLTHNLGRYQGQAANAPAANDVAPFAQWMAGKIAAQDLDALLAYRRAAPGAVDHHPTEEHLMPLYVALGAAGDGAIGQRLHDSVAHGVLAMDAYRFDRETAQANRAKVSPAA</sequence>
<keyword evidence="5" id="KW-0560">Oxidoreductase</keyword>
<dbReference type="InterPro" id="IPR004183">
    <property type="entry name" value="Xdiol_dOase_suB"/>
</dbReference>
<dbReference type="GO" id="GO:0008198">
    <property type="term" value="F:ferrous iron binding"/>
    <property type="evidence" value="ECO:0007669"/>
    <property type="project" value="InterPro"/>
</dbReference>
<dbReference type="HOGENOM" id="CLU_046582_2_1_5"/>
<keyword evidence="8" id="KW-1185">Reference proteome</keyword>
<evidence type="ECO:0000313" key="7">
    <source>
        <dbReference type="EMBL" id="ABC21014.1"/>
    </source>
</evidence>
<evidence type="ECO:0000256" key="4">
    <source>
        <dbReference type="ARBA" id="ARBA00022833"/>
    </source>
</evidence>
<feature type="domain" description="Extradiol ring-cleavage dioxygenase class III enzyme subunit B" evidence="6">
    <location>
        <begin position="41"/>
        <end position="245"/>
    </location>
</feature>
<dbReference type="SUPFAM" id="SSF53213">
    <property type="entry name" value="LigB-like"/>
    <property type="match status" value="1"/>
</dbReference>
<name>Q2RXY1_RHORT</name>
<keyword evidence="7" id="KW-0223">Dioxygenase</keyword>
<dbReference type="PATRIC" id="fig|269796.9.peg.261"/>
<dbReference type="GO" id="GO:0008270">
    <property type="term" value="F:zinc ion binding"/>
    <property type="evidence" value="ECO:0007669"/>
    <property type="project" value="InterPro"/>
</dbReference>
<dbReference type="CDD" id="cd07363">
    <property type="entry name" value="45_DOPA_Dioxygenase"/>
    <property type="match status" value="1"/>
</dbReference>
<keyword evidence="4" id="KW-0862">Zinc</keyword>
<dbReference type="eggNOG" id="COG3384">
    <property type="taxonomic scope" value="Bacteria"/>
</dbReference>
<dbReference type="EMBL" id="CP000230">
    <property type="protein sequence ID" value="ABC21014.1"/>
    <property type="molecule type" value="Genomic_DNA"/>
</dbReference>